<comment type="subcellular location">
    <subcellularLocation>
        <location evidence="1">Membrane</location>
        <topology evidence="1">Multi-pass membrane protein</topology>
    </subcellularLocation>
</comment>
<dbReference type="PANTHER" id="PTHR22777:SF17">
    <property type="entry name" value="UPF0053 PROTEIN SLL0260"/>
    <property type="match status" value="1"/>
</dbReference>
<dbReference type="InterPro" id="IPR002550">
    <property type="entry name" value="CNNM"/>
</dbReference>
<evidence type="ECO:0000256" key="7">
    <source>
        <dbReference type="PROSITE-ProRule" id="PRU00703"/>
    </source>
</evidence>
<dbReference type="PANTHER" id="PTHR22777">
    <property type="entry name" value="HEMOLYSIN-RELATED"/>
    <property type="match status" value="1"/>
</dbReference>
<organism evidence="12 13">
    <name type="scientific">Mycoplasma todarodis</name>
    <dbReference type="NCBI Taxonomy" id="1937191"/>
    <lineage>
        <taxon>Bacteria</taxon>
        <taxon>Bacillati</taxon>
        <taxon>Mycoplasmatota</taxon>
        <taxon>Mollicutes</taxon>
        <taxon>Mycoplasmataceae</taxon>
        <taxon>Mycoplasma</taxon>
    </lineage>
</organism>
<gene>
    <name evidence="12" type="ORF">C4B25_03630</name>
</gene>
<evidence type="ECO:0000256" key="3">
    <source>
        <dbReference type="ARBA" id="ARBA00022737"/>
    </source>
</evidence>
<dbReference type="SMART" id="SM00116">
    <property type="entry name" value="CBS"/>
    <property type="match status" value="2"/>
</dbReference>
<dbReference type="Gene3D" id="3.10.580.10">
    <property type="entry name" value="CBS-domain"/>
    <property type="match status" value="1"/>
</dbReference>
<evidence type="ECO:0000256" key="2">
    <source>
        <dbReference type="ARBA" id="ARBA00022692"/>
    </source>
</evidence>
<keyword evidence="6 8" id="KW-0472">Membrane</keyword>
<comment type="caution">
    <text evidence="12">The sequence shown here is derived from an EMBL/GenBank/DDBJ whole genome shotgun (WGS) entry which is preliminary data.</text>
</comment>
<evidence type="ECO:0000259" key="10">
    <source>
        <dbReference type="PROSITE" id="PS51371"/>
    </source>
</evidence>
<feature type="domain" description="CBS" evidence="10">
    <location>
        <begin position="258"/>
        <end position="317"/>
    </location>
</feature>
<feature type="transmembrane region" description="Helical" evidence="9">
    <location>
        <begin position="126"/>
        <end position="146"/>
    </location>
</feature>
<name>A0A4R0XIZ1_9MOLU</name>
<keyword evidence="4 8" id="KW-1133">Transmembrane helix</keyword>
<dbReference type="Pfam" id="PF01595">
    <property type="entry name" value="CNNM"/>
    <property type="match status" value="1"/>
</dbReference>
<evidence type="ECO:0000313" key="12">
    <source>
        <dbReference type="EMBL" id="TCG10576.1"/>
    </source>
</evidence>
<evidence type="ECO:0000256" key="6">
    <source>
        <dbReference type="ARBA" id="ARBA00023136"/>
    </source>
</evidence>
<dbReference type="InterPro" id="IPR044751">
    <property type="entry name" value="Ion_transp-like_CBS"/>
</dbReference>
<dbReference type="OrthoDB" id="9798188at2"/>
<feature type="transmembrane region" description="Helical" evidence="9">
    <location>
        <begin position="94"/>
        <end position="114"/>
    </location>
</feature>
<keyword evidence="3" id="KW-0677">Repeat</keyword>
<sequence>MSKPLIIGLISLLIILILLSSMFSAAETAYSSVNPAKISLEVKKKTKTGKLLKKHLKTFGWTLSTILIGNNLVNIGASVLISYILGSLLNSTEVATLVSILVMTPIIVVFGEILPKVLARKYAFGYLKRIVFLMEVLNYLFFPFTYPISKINIGGGVTNTENELKQVLDTGRKEGVIEKREATLASNALDLDSTRAGSVCTKRKQIVSITEKTTLEEAKNVFDYTGYSRLPFIKNKKWIGTVHLKDIMFMSEGNPEEMVAEVPFVSKNMILTNVLEIMRLKKTHIAFVTETNKSSKVVGIITLEDIIEELFGEIYDEHDVTDSVRQLGLHKWTADGTDEMSKIAEITGYKFDDIEEGITLQQWVKKRINRHIKEGLIYIHRKKIRIKVISNKRGFITQYEISEK</sequence>
<dbReference type="Pfam" id="PF00571">
    <property type="entry name" value="CBS"/>
    <property type="match status" value="2"/>
</dbReference>
<protein>
    <submittedName>
        <fullName evidence="12">Hemolysin C</fullName>
    </submittedName>
</protein>
<evidence type="ECO:0000256" key="8">
    <source>
        <dbReference type="PROSITE-ProRule" id="PRU01193"/>
    </source>
</evidence>
<dbReference type="RefSeq" id="WP_131613678.1">
    <property type="nucleotide sequence ID" value="NZ_PSZP01000032.1"/>
</dbReference>
<evidence type="ECO:0000313" key="13">
    <source>
        <dbReference type="Proteomes" id="UP000291072"/>
    </source>
</evidence>
<evidence type="ECO:0000256" key="1">
    <source>
        <dbReference type="ARBA" id="ARBA00004141"/>
    </source>
</evidence>
<feature type="domain" description="CBS" evidence="10">
    <location>
        <begin position="200"/>
        <end position="257"/>
    </location>
</feature>
<dbReference type="InterPro" id="IPR046342">
    <property type="entry name" value="CBS_dom_sf"/>
</dbReference>
<dbReference type="PROSITE" id="PS51371">
    <property type="entry name" value="CBS"/>
    <property type="match status" value="2"/>
</dbReference>
<proteinExistence type="predicted"/>
<dbReference type="AlphaFoldDB" id="A0A4R0XIZ1"/>
<evidence type="ECO:0000259" key="11">
    <source>
        <dbReference type="PROSITE" id="PS51846"/>
    </source>
</evidence>
<dbReference type="Proteomes" id="UP000291072">
    <property type="component" value="Unassembled WGS sequence"/>
</dbReference>
<evidence type="ECO:0000256" key="9">
    <source>
        <dbReference type="SAM" id="Phobius"/>
    </source>
</evidence>
<dbReference type="InterPro" id="IPR000644">
    <property type="entry name" value="CBS_dom"/>
</dbReference>
<dbReference type="GO" id="GO:0005886">
    <property type="term" value="C:plasma membrane"/>
    <property type="evidence" value="ECO:0007669"/>
    <property type="project" value="TreeGrafter"/>
</dbReference>
<accession>A0A4R0XIZ1</accession>
<feature type="domain" description="CNNM transmembrane" evidence="11">
    <location>
        <begin position="2"/>
        <end position="181"/>
    </location>
</feature>
<dbReference type="EMBL" id="PSZP01000032">
    <property type="protein sequence ID" value="TCG10576.1"/>
    <property type="molecule type" value="Genomic_DNA"/>
</dbReference>
<dbReference type="CDD" id="cd04590">
    <property type="entry name" value="CBS_pair_CorC_HlyC_assoc"/>
    <property type="match status" value="1"/>
</dbReference>
<dbReference type="SUPFAM" id="SSF54631">
    <property type="entry name" value="CBS-domain pair"/>
    <property type="match status" value="1"/>
</dbReference>
<evidence type="ECO:0000256" key="5">
    <source>
        <dbReference type="ARBA" id="ARBA00023122"/>
    </source>
</evidence>
<evidence type="ECO:0000256" key="4">
    <source>
        <dbReference type="ARBA" id="ARBA00022989"/>
    </source>
</evidence>
<reference evidence="12 13" key="1">
    <citation type="submission" date="2018-02" db="EMBL/GenBank/DDBJ databases">
        <title>Mycoplasma marinum and Mycoplasma todarodis sp. nov., moderately halophilic and psychrotolerant mycoplasmas isolated from cephalopods.</title>
        <authorList>
            <person name="Viver T."/>
        </authorList>
    </citation>
    <scope>NUCLEOTIDE SEQUENCE [LARGE SCALE GENOMIC DNA]</scope>
    <source>
        <strain evidence="12 13">5H</strain>
    </source>
</reference>
<dbReference type="PROSITE" id="PS51846">
    <property type="entry name" value="CNNM"/>
    <property type="match status" value="1"/>
</dbReference>
<keyword evidence="2 8" id="KW-0812">Transmembrane</keyword>
<keyword evidence="13" id="KW-1185">Reference proteome</keyword>
<keyword evidence="5 7" id="KW-0129">CBS domain</keyword>